<sequence>MEPIAISSDGENFVYATSGKRFTPWGFNYDHDGQGRLLEDYWNEEWSTVEEDFAEMKGLGANVVRIHLQLGKFMAGPDQPRAASLAQLKRLLALAEQEELYLDLTGLGCYHKPDVPKWYDELDEAGRWKTQAAFWSAVAETCAASPAVFCYDLMNEPVVPGGSKPQPNWLGPGFGDKFFVQFITRDRGDRERADVALAWIKTLVPAIRAHDQQHLITVGLVPWSLDRPGLTSGFVPEKIAGPLDFIAVHIYPEKDKQAAALETLAGFAAVGKPVVIEEIFPLKCGPEQLSEFIDKSKPQADGWIGFYWGTTPAELQAGEQTIGKAITLSWLEMFQKKAEAIKE</sequence>
<dbReference type="InterPro" id="IPR017853">
    <property type="entry name" value="GH"/>
</dbReference>
<evidence type="ECO:0000259" key="4">
    <source>
        <dbReference type="Pfam" id="PF00150"/>
    </source>
</evidence>
<dbReference type="OrthoDB" id="240436at2"/>
<evidence type="ECO:0000256" key="1">
    <source>
        <dbReference type="ARBA" id="ARBA00022801"/>
    </source>
</evidence>
<dbReference type="AlphaFoldDB" id="A0A2S8FSS4"/>
<reference evidence="5 6" key="1">
    <citation type="submission" date="2018-02" db="EMBL/GenBank/DDBJ databases">
        <title>Comparative genomes isolates from brazilian mangrove.</title>
        <authorList>
            <person name="Araujo J.E."/>
            <person name="Taketani R.G."/>
            <person name="Silva M.C.P."/>
            <person name="Loureco M.V."/>
            <person name="Andreote F.D."/>
        </authorList>
    </citation>
    <scope>NUCLEOTIDE SEQUENCE [LARGE SCALE GENOMIC DNA]</scope>
    <source>
        <strain evidence="5 6">NAP PRIS-MGV</strain>
    </source>
</reference>
<organism evidence="5 6">
    <name type="scientific">Blastopirellula marina</name>
    <dbReference type="NCBI Taxonomy" id="124"/>
    <lineage>
        <taxon>Bacteria</taxon>
        <taxon>Pseudomonadati</taxon>
        <taxon>Planctomycetota</taxon>
        <taxon>Planctomycetia</taxon>
        <taxon>Pirellulales</taxon>
        <taxon>Pirellulaceae</taxon>
        <taxon>Blastopirellula</taxon>
    </lineage>
</organism>
<dbReference type="Proteomes" id="UP000239388">
    <property type="component" value="Unassembled WGS sequence"/>
</dbReference>
<dbReference type="GO" id="GO:0004553">
    <property type="term" value="F:hydrolase activity, hydrolyzing O-glycosyl compounds"/>
    <property type="evidence" value="ECO:0007669"/>
    <property type="project" value="InterPro"/>
</dbReference>
<dbReference type="Pfam" id="PF00150">
    <property type="entry name" value="Cellulase"/>
    <property type="match status" value="1"/>
</dbReference>
<gene>
    <name evidence="5" type="ORF">C5Y98_14255</name>
</gene>
<dbReference type="GO" id="GO:0000272">
    <property type="term" value="P:polysaccharide catabolic process"/>
    <property type="evidence" value="ECO:0007669"/>
    <property type="project" value="InterPro"/>
</dbReference>
<comment type="caution">
    <text evidence="5">The sequence shown here is derived from an EMBL/GenBank/DDBJ whole genome shotgun (WGS) entry which is preliminary data.</text>
</comment>
<dbReference type="Gene3D" id="3.20.20.80">
    <property type="entry name" value="Glycosidases"/>
    <property type="match status" value="1"/>
</dbReference>
<protein>
    <recommendedName>
        <fullName evidence="4">Glycoside hydrolase family 5 domain-containing protein</fullName>
    </recommendedName>
</protein>
<dbReference type="EMBL" id="PUIB01000016">
    <property type="protein sequence ID" value="PQO35232.1"/>
    <property type="molecule type" value="Genomic_DNA"/>
</dbReference>
<comment type="similarity">
    <text evidence="3">Belongs to the glycosyl hydrolase 5 (cellulase A) family.</text>
</comment>
<keyword evidence="2 3" id="KW-0326">Glycosidase</keyword>
<feature type="domain" description="Glycoside hydrolase family 5" evidence="4">
    <location>
        <begin position="42"/>
        <end position="258"/>
    </location>
</feature>
<evidence type="ECO:0000256" key="2">
    <source>
        <dbReference type="ARBA" id="ARBA00023295"/>
    </source>
</evidence>
<accession>A0A2S8FSS4</accession>
<dbReference type="SUPFAM" id="SSF51445">
    <property type="entry name" value="(Trans)glycosidases"/>
    <property type="match status" value="1"/>
</dbReference>
<dbReference type="InterPro" id="IPR001547">
    <property type="entry name" value="Glyco_hydro_5"/>
</dbReference>
<keyword evidence="1 3" id="KW-0378">Hydrolase</keyword>
<evidence type="ECO:0000313" key="5">
    <source>
        <dbReference type="EMBL" id="PQO35232.1"/>
    </source>
</evidence>
<proteinExistence type="inferred from homology"/>
<evidence type="ECO:0000313" key="6">
    <source>
        <dbReference type="Proteomes" id="UP000239388"/>
    </source>
</evidence>
<evidence type="ECO:0000256" key="3">
    <source>
        <dbReference type="RuleBase" id="RU361153"/>
    </source>
</evidence>
<name>A0A2S8FSS4_9BACT</name>